<evidence type="ECO:0000256" key="7">
    <source>
        <dbReference type="ARBA" id="ARBA00023288"/>
    </source>
</evidence>
<dbReference type="InterPro" id="IPR046953">
    <property type="entry name" value="Spore_GerAC-like_C"/>
</dbReference>
<dbReference type="NCBIfam" id="TIGR02887">
    <property type="entry name" value="spore_ger_x_C"/>
    <property type="match status" value="1"/>
</dbReference>
<dbReference type="PANTHER" id="PTHR35789:SF1">
    <property type="entry name" value="SPORE GERMINATION PROTEIN B3"/>
    <property type="match status" value="1"/>
</dbReference>
<evidence type="ECO:0000256" key="1">
    <source>
        <dbReference type="ARBA" id="ARBA00004635"/>
    </source>
</evidence>
<dbReference type="OrthoDB" id="9816067at2"/>
<protein>
    <submittedName>
        <fullName evidence="10">Ger(X)C family spore germination protein</fullName>
    </submittedName>
</protein>
<reference evidence="10 11" key="1">
    <citation type="submission" date="2018-09" db="EMBL/GenBank/DDBJ databases">
        <title>Paenibacillus aracenensis nov. sp. isolated from a cave in southern Spain.</title>
        <authorList>
            <person name="Jurado V."/>
            <person name="Gutierrez-Patricio S."/>
            <person name="Gonzalez-Pimentel J.L."/>
            <person name="Miller A.Z."/>
            <person name="Laiz L."/>
            <person name="Saiz-Jimenez C."/>
        </authorList>
    </citation>
    <scope>NUCLEOTIDE SEQUENCE [LARGE SCALE GENOMIC DNA]</scope>
    <source>
        <strain evidence="10 11">JCM 19203</strain>
    </source>
</reference>
<dbReference type="GO" id="GO:0009847">
    <property type="term" value="P:spore germination"/>
    <property type="evidence" value="ECO:0007669"/>
    <property type="project" value="InterPro"/>
</dbReference>
<comment type="caution">
    <text evidence="10">The sequence shown here is derived from an EMBL/GenBank/DDBJ whole genome shotgun (WGS) entry which is preliminary data.</text>
</comment>
<dbReference type="EMBL" id="QXQB01000001">
    <property type="protein sequence ID" value="RJX40578.1"/>
    <property type="molecule type" value="Genomic_DNA"/>
</dbReference>
<keyword evidence="5" id="KW-0472">Membrane</keyword>
<keyword evidence="7" id="KW-0449">Lipoprotein</keyword>
<evidence type="ECO:0000259" key="9">
    <source>
        <dbReference type="Pfam" id="PF25198"/>
    </source>
</evidence>
<evidence type="ECO:0000256" key="3">
    <source>
        <dbReference type="ARBA" id="ARBA00022544"/>
    </source>
</evidence>
<accession>A0A3A6PMJ0</accession>
<dbReference type="PANTHER" id="PTHR35789">
    <property type="entry name" value="SPORE GERMINATION PROTEIN B3"/>
    <property type="match status" value="1"/>
</dbReference>
<dbReference type="GO" id="GO:0016020">
    <property type="term" value="C:membrane"/>
    <property type="evidence" value="ECO:0007669"/>
    <property type="project" value="UniProtKB-SubCell"/>
</dbReference>
<dbReference type="InterPro" id="IPR057336">
    <property type="entry name" value="GerAC_N"/>
</dbReference>
<dbReference type="Pfam" id="PF05504">
    <property type="entry name" value="Spore_GerAC"/>
    <property type="match status" value="1"/>
</dbReference>
<keyword evidence="11" id="KW-1185">Reference proteome</keyword>
<evidence type="ECO:0000256" key="6">
    <source>
        <dbReference type="ARBA" id="ARBA00023139"/>
    </source>
</evidence>
<dbReference type="Pfam" id="PF25198">
    <property type="entry name" value="Spore_GerAC_N"/>
    <property type="match status" value="1"/>
</dbReference>
<organism evidence="10 11">
    <name type="scientific">Paenibacillus pinisoli</name>
    <dbReference type="NCBI Taxonomy" id="1276110"/>
    <lineage>
        <taxon>Bacteria</taxon>
        <taxon>Bacillati</taxon>
        <taxon>Bacillota</taxon>
        <taxon>Bacilli</taxon>
        <taxon>Bacillales</taxon>
        <taxon>Paenibacillaceae</taxon>
        <taxon>Paenibacillus</taxon>
    </lineage>
</organism>
<comment type="subcellular location">
    <subcellularLocation>
        <location evidence="1">Membrane</location>
        <topology evidence="1">Lipid-anchor</topology>
    </subcellularLocation>
</comment>
<evidence type="ECO:0000256" key="5">
    <source>
        <dbReference type="ARBA" id="ARBA00023136"/>
    </source>
</evidence>
<proteinExistence type="inferred from homology"/>
<gene>
    <name evidence="10" type="ORF">D3P09_00725</name>
</gene>
<dbReference type="InterPro" id="IPR008844">
    <property type="entry name" value="Spore_GerAC-like"/>
</dbReference>
<evidence type="ECO:0000313" key="10">
    <source>
        <dbReference type="EMBL" id="RJX40578.1"/>
    </source>
</evidence>
<evidence type="ECO:0000256" key="2">
    <source>
        <dbReference type="ARBA" id="ARBA00007886"/>
    </source>
</evidence>
<evidence type="ECO:0000256" key="4">
    <source>
        <dbReference type="ARBA" id="ARBA00022729"/>
    </source>
</evidence>
<name>A0A3A6PMJ0_9BACL</name>
<evidence type="ECO:0000259" key="8">
    <source>
        <dbReference type="Pfam" id="PF05504"/>
    </source>
</evidence>
<comment type="similarity">
    <text evidence="2">Belongs to the GerABKC lipoprotein family.</text>
</comment>
<keyword evidence="4" id="KW-0732">Signal</keyword>
<sequence length="416" mass="46918">MDEELPDGESCEKRAEGAMRPAIRRIALAGLALCCLTGCWDRTEINELAIVGLVGSEENKETGASIVYYQIVNPVAFSQESGKGGTSPVYTYKVEGESRGETGRRSAESLPRKLFTDHYQTHIITEALARKGLRQFVNFYERQYNRRSSLLLFITDSKLSDVMMTYTPLEQLPGRTLRALVHNTNMSTGRISLKSRVKDLVENMESSKCTMLPVISLSDSKPFQTIKRFETIEANRSNLVLSGVAVIKQDRMVGRIGLRDNGYYNLLKGETNTFFQTIKMNNRDIDLFANKIKVKQSLTQAGGVPVWNVKITANLAIHNNEQMEKLTWENLSKLTDEFNREVSETTNQLYKRALKKEWDLFGLADMIKSKRGSAWKAIQDKEEAWKDTRLNLKVTSSVNDVGEIINPYMGGKASGK</sequence>
<dbReference type="InterPro" id="IPR038501">
    <property type="entry name" value="Spore_GerAC_C_sf"/>
</dbReference>
<keyword evidence="3" id="KW-0309">Germination</keyword>
<dbReference type="Proteomes" id="UP000267798">
    <property type="component" value="Unassembled WGS sequence"/>
</dbReference>
<evidence type="ECO:0000313" key="11">
    <source>
        <dbReference type="Proteomes" id="UP000267798"/>
    </source>
</evidence>
<keyword evidence="6" id="KW-0564">Palmitate</keyword>
<feature type="domain" description="Spore germination protein N-terminal" evidence="9">
    <location>
        <begin position="41"/>
        <end position="216"/>
    </location>
</feature>
<dbReference type="AlphaFoldDB" id="A0A3A6PMJ0"/>
<feature type="domain" description="Spore germination GerAC-like C-terminal" evidence="8">
    <location>
        <begin position="242"/>
        <end position="402"/>
    </location>
</feature>
<dbReference type="Gene3D" id="3.30.300.210">
    <property type="entry name" value="Nutrient germinant receptor protein C, domain 3"/>
    <property type="match status" value="1"/>
</dbReference>